<dbReference type="InterPro" id="IPR049326">
    <property type="entry name" value="Rhodopsin_dom_fungi"/>
</dbReference>
<dbReference type="EMBL" id="MU856874">
    <property type="protein sequence ID" value="KAK4156080.1"/>
    <property type="molecule type" value="Genomic_DNA"/>
</dbReference>
<feature type="region of interest" description="Disordered" evidence="6">
    <location>
        <begin position="348"/>
        <end position="369"/>
    </location>
</feature>
<dbReference type="Proteomes" id="UP001302745">
    <property type="component" value="Unassembled WGS sequence"/>
</dbReference>
<name>A0AAN6ZXX4_9PEZI</name>
<evidence type="ECO:0000259" key="8">
    <source>
        <dbReference type="Pfam" id="PF20684"/>
    </source>
</evidence>
<feature type="transmembrane region" description="Helical" evidence="7">
    <location>
        <begin position="26"/>
        <end position="48"/>
    </location>
</feature>
<dbReference type="GO" id="GO:0016020">
    <property type="term" value="C:membrane"/>
    <property type="evidence" value="ECO:0007669"/>
    <property type="project" value="UniProtKB-SubCell"/>
</dbReference>
<feature type="transmembrane region" description="Helical" evidence="7">
    <location>
        <begin position="142"/>
        <end position="170"/>
    </location>
</feature>
<evidence type="ECO:0000256" key="2">
    <source>
        <dbReference type="ARBA" id="ARBA00022692"/>
    </source>
</evidence>
<sequence length="369" mass="41529">MRLPPPDVVASWPDPNYINPVTRGPAIIIVELITLPVALICLGLRLYVKVKTIGRSEWDDWMMVGGAFFGIGVTICVVLAFARYGWDIHVWDLTFDDMIAGRQVSFAAQALFIPATSLAKISILTSYLRLAPRNSLFRTMTFAGIWFVVMVNVAFFVVLFTQCIPLSSYWNLFKNRHDCVPEAPALLSQAITTAISDFMVWVLPLPSLFCAKLPLSQRLALIALFSFGSVVVLAACIRTYWIHYVVEETYDVTWYGFHLWMWTAIEVHLGIICGCIPWLKSFFKFWRTQQTIIDITDITDTSRGVYRSRSDGQRGTISKRGTVIRMDDLKKGLNPKREKYATADLETGSAHSNQDTIHGLPATTPGLAF</sequence>
<dbReference type="Pfam" id="PF20684">
    <property type="entry name" value="Fung_rhodopsin"/>
    <property type="match status" value="1"/>
</dbReference>
<keyword evidence="3 7" id="KW-1133">Transmembrane helix</keyword>
<evidence type="ECO:0000256" key="5">
    <source>
        <dbReference type="ARBA" id="ARBA00038359"/>
    </source>
</evidence>
<keyword evidence="2 7" id="KW-0812">Transmembrane</keyword>
<comment type="caution">
    <text evidence="9">The sequence shown here is derived from an EMBL/GenBank/DDBJ whole genome shotgun (WGS) entry which is preliminary data.</text>
</comment>
<evidence type="ECO:0000256" key="6">
    <source>
        <dbReference type="SAM" id="MobiDB-lite"/>
    </source>
</evidence>
<feature type="transmembrane region" description="Helical" evidence="7">
    <location>
        <begin position="221"/>
        <end position="242"/>
    </location>
</feature>
<organism evidence="9 10">
    <name type="scientific">Chaetomidium leptoderma</name>
    <dbReference type="NCBI Taxonomy" id="669021"/>
    <lineage>
        <taxon>Eukaryota</taxon>
        <taxon>Fungi</taxon>
        <taxon>Dikarya</taxon>
        <taxon>Ascomycota</taxon>
        <taxon>Pezizomycotina</taxon>
        <taxon>Sordariomycetes</taxon>
        <taxon>Sordariomycetidae</taxon>
        <taxon>Sordariales</taxon>
        <taxon>Chaetomiaceae</taxon>
        <taxon>Chaetomidium</taxon>
    </lineage>
</organism>
<evidence type="ECO:0000256" key="1">
    <source>
        <dbReference type="ARBA" id="ARBA00004141"/>
    </source>
</evidence>
<dbReference type="PANTHER" id="PTHR33048">
    <property type="entry name" value="PTH11-LIKE INTEGRAL MEMBRANE PROTEIN (AFU_ORTHOLOGUE AFUA_5G11245)"/>
    <property type="match status" value="1"/>
</dbReference>
<proteinExistence type="inferred from homology"/>
<accession>A0AAN6ZXX4</accession>
<feature type="transmembrane region" description="Helical" evidence="7">
    <location>
        <begin position="106"/>
        <end position="130"/>
    </location>
</feature>
<dbReference type="AlphaFoldDB" id="A0AAN6ZXX4"/>
<keyword evidence="10" id="KW-1185">Reference proteome</keyword>
<evidence type="ECO:0000313" key="10">
    <source>
        <dbReference type="Proteomes" id="UP001302745"/>
    </source>
</evidence>
<reference evidence="9" key="1">
    <citation type="journal article" date="2023" name="Mol. Phylogenet. Evol.">
        <title>Genome-scale phylogeny and comparative genomics of the fungal order Sordariales.</title>
        <authorList>
            <person name="Hensen N."/>
            <person name="Bonometti L."/>
            <person name="Westerberg I."/>
            <person name="Brannstrom I.O."/>
            <person name="Guillou S."/>
            <person name="Cros-Aarteil S."/>
            <person name="Calhoun S."/>
            <person name="Haridas S."/>
            <person name="Kuo A."/>
            <person name="Mondo S."/>
            <person name="Pangilinan J."/>
            <person name="Riley R."/>
            <person name="LaButti K."/>
            <person name="Andreopoulos B."/>
            <person name="Lipzen A."/>
            <person name="Chen C."/>
            <person name="Yan M."/>
            <person name="Daum C."/>
            <person name="Ng V."/>
            <person name="Clum A."/>
            <person name="Steindorff A."/>
            <person name="Ohm R.A."/>
            <person name="Martin F."/>
            <person name="Silar P."/>
            <person name="Natvig D.O."/>
            <person name="Lalanne C."/>
            <person name="Gautier V."/>
            <person name="Ament-Velasquez S.L."/>
            <person name="Kruys A."/>
            <person name="Hutchinson M.I."/>
            <person name="Powell A.J."/>
            <person name="Barry K."/>
            <person name="Miller A.N."/>
            <person name="Grigoriev I.V."/>
            <person name="Debuchy R."/>
            <person name="Gladieux P."/>
            <person name="Hiltunen Thoren M."/>
            <person name="Johannesson H."/>
        </authorList>
    </citation>
    <scope>NUCLEOTIDE SEQUENCE</scope>
    <source>
        <strain evidence="9">CBS 538.74</strain>
    </source>
</reference>
<gene>
    <name evidence="9" type="ORF">C8A00DRAFT_12896</name>
</gene>
<evidence type="ECO:0000313" key="9">
    <source>
        <dbReference type="EMBL" id="KAK4156080.1"/>
    </source>
</evidence>
<feature type="transmembrane region" description="Helical" evidence="7">
    <location>
        <begin position="254"/>
        <end position="279"/>
    </location>
</feature>
<protein>
    <recommendedName>
        <fullName evidence="8">Rhodopsin domain-containing protein</fullName>
    </recommendedName>
</protein>
<dbReference type="PANTHER" id="PTHR33048:SF129">
    <property type="entry name" value="INTEGRAL MEMBRANE PROTEIN-RELATED"/>
    <property type="match status" value="1"/>
</dbReference>
<evidence type="ECO:0000256" key="3">
    <source>
        <dbReference type="ARBA" id="ARBA00022989"/>
    </source>
</evidence>
<dbReference type="InterPro" id="IPR052337">
    <property type="entry name" value="SAT4-like"/>
</dbReference>
<keyword evidence="4 7" id="KW-0472">Membrane</keyword>
<feature type="transmembrane region" description="Helical" evidence="7">
    <location>
        <begin position="190"/>
        <end position="209"/>
    </location>
</feature>
<comment type="subcellular location">
    <subcellularLocation>
        <location evidence="1">Membrane</location>
        <topology evidence="1">Multi-pass membrane protein</topology>
    </subcellularLocation>
</comment>
<feature type="domain" description="Rhodopsin" evidence="8">
    <location>
        <begin position="44"/>
        <end position="284"/>
    </location>
</feature>
<feature type="transmembrane region" description="Helical" evidence="7">
    <location>
        <begin position="60"/>
        <end position="86"/>
    </location>
</feature>
<evidence type="ECO:0000256" key="7">
    <source>
        <dbReference type="SAM" id="Phobius"/>
    </source>
</evidence>
<reference evidence="9" key="2">
    <citation type="submission" date="2023-05" db="EMBL/GenBank/DDBJ databases">
        <authorList>
            <consortium name="Lawrence Berkeley National Laboratory"/>
            <person name="Steindorff A."/>
            <person name="Hensen N."/>
            <person name="Bonometti L."/>
            <person name="Westerberg I."/>
            <person name="Brannstrom I.O."/>
            <person name="Guillou S."/>
            <person name="Cros-Aarteil S."/>
            <person name="Calhoun S."/>
            <person name="Haridas S."/>
            <person name="Kuo A."/>
            <person name="Mondo S."/>
            <person name="Pangilinan J."/>
            <person name="Riley R."/>
            <person name="Labutti K."/>
            <person name="Andreopoulos B."/>
            <person name="Lipzen A."/>
            <person name="Chen C."/>
            <person name="Yanf M."/>
            <person name="Daum C."/>
            <person name="Ng V."/>
            <person name="Clum A."/>
            <person name="Ohm R."/>
            <person name="Martin F."/>
            <person name="Silar P."/>
            <person name="Natvig D."/>
            <person name="Lalanne C."/>
            <person name="Gautier V."/>
            <person name="Ament-Velasquez S.L."/>
            <person name="Kruys A."/>
            <person name="Hutchinson M.I."/>
            <person name="Powell A.J."/>
            <person name="Barry K."/>
            <person name="Miller A.N."/>
            <person name="Grigoriev I.V."/>
            <person name="Debuchy R."/>
            <person name="Gladieux P."/>
            <person name="Thoren M.H."/>
            <person name="Johannesson H."/>
        </authorList>
    </citation>
    <scope>NUCLEOTIDE SEQUENCE</scope>
    <source>
        <strain evidence="9">CBS 538.74</strain>
    </source>
</reference>
<comment type="similarity">
    <text evidence="5">Belongs to the SAT4 family.</text>
</comment>
<evidence type="ECO:0000256" key="4">
    <source>
        <dbReference type="ARBA" id="ARBA00023136"/>
    </source>
</evidence>